<dbReference type="AlphaFoldDB" id="A0AAD7AZB8"/>
<organism evidence="1 2">
    <name type="scientific">Mycena rosella</name>
    <name type="common">Pink bonnet</name>
    <name type="synonym">Agaricus rosellus</name>
    <dbReference type="NCBI Taxonomy" id="1033263"/>
    <lineage>
        <taxon>Eukaryota</taxon>
        <taxon>Fungi</taxon>
        <taxon>Dikarya</taxon>
        <taxon>Basidiomycota</taxon>
        <taxon>Agaricomycotina</taxon>
        <taxon>Agaricomycetes</taxon>
        <taxon>Agaricomycetidae</taxon>
        <taxon>Agaricales</taxon>
        <taxon>Marasmiineae</taxon>
        <taxon>Mycenaceae</taxon>
        <taxon>Mycena</taxon>
    </lineage>
</organism>
<protein>
    <submittedName>
        <fullName evidence="1">Uncharacterized protein</fullName>
    </submittedName>
</protein>
<comment type="caution">
    <text evidence="1">The sequence shown here is derived from an EMBL/GenBank/DDBJ whole genome shotgun (WGS) entry which is preliminary data.</text>
</comment>
<dbReference type="EMBL" id="JARKIE010001195">
    <property type="protein sequence ID" value="KAJ7604761.1"/>
    <property type="molecule type" value="Genomic_DNA"/>
</dbReference>
<keyword evidence="2" id="KW-1185">Reference proteome</keyword>
<dbReference type="Proteomes" id="UP001221757">
    <property type="component" value="Unassembled WGS sequence"/>
</dbReference>
<reference evidence="1" key="1">
    <citation type="submission" date="2023-03" db="EMBL/GenBank/DDBJ databases">
        <title>Massive genome expansion in bonnet fungi (Mycena s.s.) driven by repeated elements and novel gene families across ecological guilds.</title>
        <authorList>
            <consortium name="Lawrence Berkeley National Laboratory"/>
            <person name="Harder C.B."/>
            <person name="Miyauchi S."/>
            <person name="Viragh M."/>
            <person name="Kuo A."/>
            <person name="Thoen E."/>
            <person name="Andreopoulos B."/>
            <person name="Lu D."/>
            <person name="Skrede I."/>
            <person name="Drula E."/>
            <person name="Henrissat B."/>
            <person name="Morin E."/>
            <person name="Kohler A."/>
            <person name="Barry K."/>
            <person name="LaButti K."/>
            <person name="Morin E."/>
            <person name="Salamov A."/>
            <person name="Lipzen A."/>
            <person name="Mereny Z."/>
            <person name="Hegedus B."/>
            <person name="Baldrian P."/>
            <person name="Stursova M."/>
            <person name="Weitz H."/>
            <person name="Taylor A."/>
            <person name="Grigoriev I.V."/>
            <person name="Nagy L.G."/>
            <person name="Martin F."/>
            <person name="Kauserud H."/>
        </authorList>
    </citation>
    <scope>NUCLEOTIDE SEQUENCE</scope>
    <source>
        <strain evidence="1">CBHHK067</strain>
    </source>
</reference>
<sequence length="131" mass="14082">MAHCTATYSSALSLCAYLRPALTVGPVDIGCADPALMPSKRRLRGAALLGPLAYTKAFVGSRPCRKSLHSFLGKPREPTSMSITLAAGEKCAQLRDAKHEIFFKENVTSSFRRTYTSAPKLPPLADDRAAA</sequence>
<accession>A0AAD7AZB8</accession>
<proteinExistence type="predicted"/>
<evidence type="ECO:0000313" key="1">
    <source>
        <dbReference type="EMBL" id="KAJ7604761.1"/>
    </source>
</evidence>
<name>A0AAD7AZB8_MYCRO</name>
<gene>
    <name evidence="1" type="ORF">B0H17DRAFT_1222134</name>
</gene>
<evidence type="ECO:0000313" key="2">
    <source>
        <dbReference type="Proteomes" id="UP001221757"/>
    </source>
</evidence>